<reference evidence="7 8" key="1">
    <citation type="submission" date="2017-12" db="EMBL/GenBank/DDBJ databases">
        <title>Sequencing, de novo assembly and annotation of complete genome of a new Thraustochytrid species, strain FCC1311.</title>
        <authorList>
            <person name="Sedici K."/>
            <person name="Godart F."/>
            <person name="Aiese Cigliano R."/>
            <person name="Sanseverino W."/>
            <person name="Barakat M."/>
            <person name="Ortet P."/>
            <person name="Marechal E."/>
            <person name="Cagnac O."/>
            <person name="Amato A."/>
        </authorList>
    </citation>
    <scope>NUCLEOTIDE SEQUENCE [LARGE SCALE GENOMIC DNA]</scope>
</reference>
<dbReference type="EMBL" id="BEYU01000132">
    <property type="protein sequence ID" value="GBG32828.1"/>
    <property type="molecule type" value="Genomic_DNA"/>
</dbReference>
<keyword evidence="4 6" id="KW-0472">Membrane</keyword>
<dbReference type="GO" id="GO:0016020">
    <property type="term" value="C:membrane"/>
    <property type="evidence" value="ECO:0007669"/>
    <property type="project" value="UniProtKB-SubCell"/>
</dbReference>
<feature type="transmembrane region" description="Helical" evidence="6">
    <location>
        <begin position="63"/>
        <end position="80"/>
    </location>
</feature>
<evidence type="ECO:0000313" key="7">
    <source>
        <dbReference type="EMBL" id="GBG32828.1"/>
    </source>
</evidence>
<proteinExistence type="predicted"/>
<feature type="compositionally biased region" description="Polar residues" evidence="5">
    <location>
        <begin position="1"/>
        <end position="10"/>
    </location>
</feature>
<dbReference type="Pfam" id="PF02535">
    <property type="entry name" value="Zip"/>
    <property type="match status" value="1"/>
</dbReference>
<feature type="transmembrane region" description="Helical" evidence="6">
    <location>
        <begin position="274"/>
        <end position="297"/>
    </location>
</feature>
<gene>
    <name evidence="7" type="ORF">FCC1311_090532</name>
</gene>
<sequence>MAVLQSTMPNPQDPELPRRLGSRMTDDHSSTSNTTTTKVIELGPRDLEEGKSQRPSSGVLENAWQFMLLFLAGLLTVHSVNVLQRDETEGVMLVWSSAWVTAACSALGVVPFFFIKDLECVAGAGNALAAGVMTAASLGLLAEGLMEPTTPDTAFEPSIKVLVGMYLGVGFMKASERLITEKEAVDLAEAKSWRRAVVIMMAMTFHAFAEGVGIGVAFRTHTLGSVVSLSLALHNVPEGIAVAVVLIPRGFSSVATALMCILSSIPQPLMAVPAFIFVDSFASIIPIGFGFASSAMLMVSTLELMPEALAAISACRAYSIMFCSMLAMCALQVVIRTM</sequence>
<dbReference type="Proteomes" id="UP000241890">
    <property type="component" value="Unassembled WGS sequence"/>
</dbReference>
<evidence type="ECO:0000256" key="5">
    <source>
        <dbReference type="SAM" id="MobiDB-lite"/>
    </source>
</evidence>
<keyword evidence="8" id="KW-1185">Reference proteome</keyword>
<dbReference type="AlphaFoldDB" id="A0A2R5GST9"/>
<protein>
    <submittedName>
        <fullName evidence="7">Zinc transporter ZIP11</fullName>
    </submittedName>
</protein>
<comment type="caution">
    <text evidence="7">The sequence shown here is derived from an EMBL/GenBank/DDBJ whole genome shotgun (WGS) entry which is preliminary data.</text>
</comment>
<comment type="subcellular location">
    <subcellularLocation>
        <location evidence="1">Membrane</location>
        <topology evidence="1">Multi-pass membrane protein</topology>
    </subcellularLocation>
</comment>
<feature type="transmembrane region" description="Helical" evidence="6">
    <location>
        <begin position="92"/>
        <end position="115"/>
    </location>
</feature>
<evidence type="ECO:0000256" key="3">
    <source>
        <dbReference type="ARBA" id="ARBA00022989"/>
    </source>
</evidence>
<dbReference type="PANTHER" id="PTHR11040:SF70">
    <property type="entry name" value="OS05G0316100 PROTEIN"/>
    <property type="match status" value="1"/>
</dbReference>
<feature type="transmembrane region" description="Helical" evidence="6">
    <location>
        <begin position="239"/>
        <end position="262"/>
    </location>
</feature>
<evidence type="ECO:0000256" key="1">
    <source>
        <dbReference type="ARBA" id="ARBA00004141"/>
    </source>
</evidence>
<evidence type="ECO:0000313" key="8">
    <source>
        <dbReference type="Proteomes" id="UP000241890"/>
    </source>
</evidence>
<evidence type="ECO:0000256" key="6">
    <source>
        <dbReference type="SAM" id="Phobius"/>
    </source>
</evidence>
<accession>A0A2R5GST9</accession>
<feature type="transmembrane region" description="Helical" evidence="6">
    <location>
        <begin position="196"/>
        <end position="219"/>
    </location>
</feature>
<feature type="transmembrane region" description="Helical" evidence="6">
    <location>
        <begin position="317"/>
        <end position="335"/>
    </location>
</feature>
<name>A0A2R5GST9_9STRA</name>
<evidence type="ECO:0000256" key="2">
    <source>
        <dbReference type="ARBA" id="ARBA00022692"/>
    </source>
</evidence>
<dbReference type="OrthoDB" id="262547at2759"/>
<dbReference type="InterPro" id="IPR003689">
    <property type="entry name" value="ZIP"/>
</dbReference>
<feature type="transmembrane region" description="Helical" evidence="6">
    <location>
        <begin position="127"/>
        <end position="146"/>
    </location>
</feature>
<organism evidence="7 8">
    <name type="scientific">Hondaea fermentalgiana</name>
    <dbReference type="NCBI Taxonomy" id="2315210"/>
    <lineage>
        <taxon>Eukaryota</taxon>
        <taxon>Sar</taxon>
        <taxon>Stramenopiles</taxon>
        <taxon>Bigyra</taxon>
        <taxon>Labyrinthulomycetes</taxon>
        <taxon>Thraustochytrida</taxon>
        <taxon>Thraustochytriidae</taxon>
        <taxon>Hondaea</taxon>
    </lineage>
</organism>
<feature type="compositionally biased region" description="Basic and acidic residues" evidence="5">
    <location>
        <begin position="43"/>
        <end position="52"/>
    </location>
</feature>
<keyword evidence="2 6" id="KW-0812">Transmembrane</keyword>
<feature type="region of interest" description="Disordered" evidence="5">
    <location>
        <begin position="1"/>
        <end position="54"/>
    </location>
</feature>
<dbReference type="InParanoid" id="A0A2R5GST9"/>
<dbReference type="PANTHER" id="PTHR11040">
    <property type="entry name" value="ZINC/IRON TRANSPORTER"/>
    <property type="match status" value="1"/>
</dbReference>
<dbReference type="GO" id="GO:0005385">
    <property type="term" value="F:zinc ion transmembrane transporter activity"/>
    <property type="evidence" value="ECO:0007669"/>
    <property type="project" value="TreeGrafter"/>
</dbReference>
<evidence type="ECO:0000256" key="4">
    <source>
        <dbReference type="ARBA" id="ARBA00023136"/>
    </source>
</evidence>
<keyword evidence="3 6" id="KW-1133">Transmembrane helix</keyword>